<sequence length="44" mass="5154">MIMVIDGSITADEMKEIKKALRKIKKAREEKGRSEVRYMIKNSQ</sequence>
<feature type="coiled-coil region" evidence="1">
    <location>
        <begin position="10"/>
        <end position="37"/>
    </location>
</feature>
<accession>A0A8S5NTF3</accession>
<organism evidence="2">
    <name type="scientific">Siphoviridae sp. ct1TR2</name>
    <dbReference type="NCBI Taxonomy" id="2825309"/>
    <lineage>
        <taxon>Viruses</taxon>
        <taxon>Duplodnaviria</taxon>
        <taxon>Heunggongvirae</taxon>
        <taxon>Uroviricota</taxon>
        <taxon>Caudoviricetes</taxon>
    </lineage>
</organism>
<keyword evidence="1" id="KW-0175">Coiled coil</keyword>
<reference evidence="2" key="1">
    <citation type="journal article" date="2021" name="Proc. Natl. Acad. Sci. U.S.A.">
        <title>A Catalog of Tens of Thousands of Viruses from Human Metagenomes Reveals Hidden Associations with Chronic Diseases.</title>
        <authorList>
            <person name="Tisza M.J."/>
            <person name="Buck C.B."/>
        </authorList>
    </citation>
    <scope>NUCLEOTIDE SEQUENCE</scope>
    <source>
        <strain evidence="2">Ct1TR2</strain>
    </source>
</reference>
<name>A0A8S5NTF3_9CAUD</name>
<proteinExistence type="predicted"/>
<evidence type="ECO:0000313" key="2">
    <source>
        <dbReference type="EMBL" id="DAD97676.1"/>
    </source>
</evidence>
<protein>
    <submittedName>
        <fullName evidence="2">Uncharacterized protein</fullName>
    </submittedName>
</protein>
<evidence type="ECO:0000256" key="1">
    <source>
        <dbReference type="SAM" id="Coils"/>
    </source>
</evidence>
<dbReference type="EMBL" id="BK015245">
    <property type="protein sequence ID" value="DAD97676.1"/>
    <property type="molecule type" value="Genomic_DNA"/>
</dbReference>